<reference evidence="2" key="1">
    <citation type="journal article" date="2019" name="Int. J. Syst. Evol. Microbiol.">
        <title>The Global Catalogue of Microorganisms (GCM) 10K type strain sequencing project: providing services to taxonomists for standard genome sequencing and annotation.</title>
        <authorList>
            <consortium name="The Broad Institute Genomics Platform"/>
            <consortium name="The Broad Institute Genome Sequencing Center for Infectious Disease"/>
            <person name="Wu L."/>
            <person name="Ma J."/>
        </authorList>
    </citation>
    <scope>NUCLEOTIDE SEQUENCE [LARGE SCALE GENOMIC DNA]</scope>
    <source>
        <strain evidence="2">CGMCC 4.7132</strain>
    </source>
</reference>
<sequence length="127" mass="13239">MRRLLIMVVLAAAIVALVVAGRSRSGPVRLRATGAHYSVTVTLDEPAVHPVAAEVRVEPGTAGSVWLSAVMPAMGHATPEITARRQGPGRFTATGRLFTMAGVWELSVRVRGAAGEEVVVVSTLVTG</sequence>
<dbReference type="Proteomes" id="UP001596004">
    <property type="component" value="Unassembled WGS sequence"/>
</dbReference>
<dbReference type="RefSeq" id="WP_380846752.1">
    <property type="nucleotide sequence ID" value="NZ_JBHSFP010000027.1"/>
</dbReference>
<evidence type="ECO:0000313" key="2">
    <source>
        <dbReference type="Proteomes" id="UP001596004"/>
    </source>
</evidence>
<keyword evidence="2" id="KW-1185">Reference proteome</keyword>
<accession>A0ABV9CQ64</accession>
<name>A0ABV9CQ64_9ACTN</name>
<comment type="caution">
    <text evidence="1">The sequence shown here is derived from an EMBL/GenBank/DDBJ whole genome shotgun (WGS) entry which is preliminary data.</text>
</comment>
<evidence type="ECO:0008006" key="3">
    <source>
        <dbReference type="Google" id="ProtNLM"/>
    </source>
</evidence>
<proteinExistence type="predicted"/>
<dbReference type="EMBL" id="JBHSFP010000027">
    <property type="protein sequence ID" value="MFC4535000.1"/>
    <property type="molecule type" value="Genomic_DNA"/>
</dbReference>
<gene>
    <name evidence="1" type="ORF">ACFO60_29930</name>
</gene>
<organism evidence="1 2">
    <name type="scientific">Sphaerisporangium dianthi</name>
    <dbReference type="NCBI Taxonomy" id="1436120"/>
    <lineage>
        <taxon>Bacteria</taxon>
        <taxon>Bacillati</taxon>
        <taxon>Actinomycetota</taxon>
        <taxon>Actinomycetes</taxon>
        <taxon>Streptosporangiales</taxon>
        <taxon>Streptosporangiaceae</taxon>
        <taxon>Sphaerisporangium</taxon>
    </lineage>
</organism>
<protein>
    <recommendedName>
        <fullName evidence="3">YtkA-like domain-containing protein</fullName>
    </recommendedName>
</protein>
<evidence type="ECO:0000313" key="1">
    <source>
        <dbReference type="EMBL" id="MFC4535000.1"/>
    </source>
</evidence>